<dbReference type="GO" id="GO:0006281">
    <property type="term" value="P:DNA repair"/>
    <property type="evidence" value="ECO:0007669"/>
    <property type="project" value="UniProtKB-UniRule"/>
</dbReference>
<dbReference type="GO" id="GO:0006260">
    <property type="term" value="P:DNA replication"/>
    <property type="evidence" value="ECO:0007669"/>
    <property type="project" value="UniProtKB-UniRule"/>
</dbReference>
<dbReference type="InterPro" id="IPR000424">
    <property type="entry name" value="Primosome_PriB/ssb"/>
</dbReference>
<evidence type="ECO:0000313" key="6">
    <source>
        <dbReference type="Proteomes" id="UP000249873"/>
    </source>
</evidence>
<dbReference type="NCBIfam" id="TIGR00621">
    <property type="entry name" value="ssb"/>
    <property type="match status" value="1"/>
</dbReference>
<name>A0A2Z4GA97_9BACT</name>
<dbReference type="PANTHER" id="PTHR10302:SF27">
    <property type="entry name" value="SINGLE-STRANDED DNA-BINDING PROTEIN"/>
    <property type="match status" value="1"/>
</dbReference>
<dbReference type="OrthoDB" id="9809878at2"/>
<dbReference type="Pfam" id="PF00436">
    <property type="entry name" value="SSB"/>
    <property type="match status" value="1"/>
</dbReference>
<dbReference type="AlphaFoldDB" id="A0A2Z4GA97"/>
<dbReference type="GO" id="GO:0006310">
    <property type="term" value="P:DNA recombination"/>
    <property type="evidence" value="ECO:0007669"/>
    <property type="project" value="UniProtKB-UniRule"/>
</dbReference>
<dbReference type="CDD" id="cd04496">
    <property type="entry name" value="SSB_OBF"/>
    <property type="match status" value="1"/>
</dbReference>
<sequence>MAGLNKVLLIGNVGGDPEIRTLPSGAKVANFSLATTETYTDRTGQKQSQTEWHRIEIWEGLANVVEQYVKKGDPLYIEGKIKNEKWTDQNGLEKTGIRIRANSMQMLGGRGPSNGPSSPENNNSGNTYANQNTATKPAEPASQMITGQDEDDLPF</sequence>
<evidence type="ECO:0000256" key="3">
    <source>
        <dbReference type="PIRNR" id="PIRNR002070"/>
    </source>
</evidence>
<evidence type="ECO:0000256" key="1">
    <source>
        <dbReference type="ARBA" id="ARBA00023125"/>
    </source>
</evidence>
<dbReference type="GO" id="GO:0003697">
    <property type="term" value="F:single-stranded DNA binding"/>
    <property type="evidence" value="ECO:0007669"/>
    <property type="project" value="UniProtKB-UniRule"/>
</dbReference>
<keyword evidence="2" id="KW-0227">DNA damage</keyword>
<comment type="subunit">
    <text evidence="2">Homotetramer.</text>
</comment>
<dbReference type="InterPro" id="IPR011344">
    <property type="entry name" value="ssDNA-bd"/>
</dbReference>
<keyword evidence="2" id="KW-0234">DNA repair</keyword>
<feature type="compositionally biased region" description="Low complexity" evidence="4">
    <location>
        <begin position="113"/>
        <end position="126"/>
    </location>
</feature>
<dbReference type="RefSeq" id="WP_111371229.1">
    <property type="nucleotide sequence ID" value="NZ_CP029480.1"/>
</dbReference>
<evidence type="ECO:0000256" key="2">
    <source>
        <dbReference type="HAMAP-Rule" id="MF_00984"/>
    </source>
</evidence>
<dbReference type="GO" id="GO:0009295">
    <property type="term" value="C:nucleoid"/>
    <property type="evidence" value="ECO:0007669"/>
    <property type="project" value="TreeGrafter"/>
</dbReference>
<keyword evidence="6" id="KW-1185">Reference proteome</keyword>
<keyword evidence="2" id="KW-0235">DNA replication</keyword>
<comment type="function">
    <text evidence="2">Plays an important role in DNA replication, recombination and repair. Binds to ssDNA and to an array of partner proteins to recruit them to their sites of action during DNA metabolism.</text>
</comment>
<accession>A0A2Z4GA97</accession>
<dbReference type="Proteomes" id="UP000249873">
    <property type="component" value="Chromosome"/>
</dbReference>
<feature type="short sequence motif" description="Important for interaction with partner proteins" evidence="2">
    <location>
        <begin position="150"/>
        <end position="155"/>
    </location>
</feature>
<dbReference type="SUPFAM" id="SSF50249">
    <property type="entry name" value="Nucleic acid-binding proteins"/>
    <property type="match status" value="1"/>
</dbReference>
<dbReference type="InterPro" id="IPR012340">
    <property type="entry name" value="NA-bd_OB-fold"/>
</dbReference>
<feature type="region of interest" description="Disordered" evidence="4">
    <location>
        <begin position="103"/>
        <end position="155"/>
    </location>
</feature>
<dbReference type="EMBL" id="CP029480">
    <property type="protein sequence ID" value="AWV98127.1"/>
    <property type="molecule type" value="Genomic_DNA"/>
</dbReference>
<organism evidence="5 6">
    <name type="scientific">Arcticibacterium luteifluviistationis</name>
    <dbReference type="NCBI Taxonomy" id="1784714"/>
    <lineage>
        <taxon>Bacteria</taxon>
        <taxon>Pseudomonadati</taxon>
        <taxon>Bacteroidota</taxon>
        <taxon>Cytophagia</taxon>
        <taxon>Cytophagales</taxon>
        <taxon>Leadbetterellaceae</taxon>
        <taxon>Arcticibacterium</taxon>
    </lineage>
</organism>
<gene>
    <name evidence="5" type="ORF">DJ013_08045</name>
</gene>
<protein>
    <recommendedName>
        <fullName evidence="2 3">Single-stranded DNA-binding protein</fullName>
        <shortName evidence="2">SSB</shortName>
    </recommendedName>
</protein>
<dbReference type="KEGG" id="als:DJ013_08045"/>
<evidence type="ECO:0000313" key="5">
    <source>
        <dbReference type="EMBL" id="AWV98127.1"/>
    </source>
</evidence>
<dbReference type="PANTHER" id="PTHR10302">
    <property type="entry name" value="SINGLE-STRANDED DNA-BINDING PROTEIN"/>
    <property type="match status" value="1"/>
</dbReference>
<comment type="caution">
    <text evidence="2">Lacks conserved residue(s) required for the propagation of feature annotation.</text>
</comment>
<proteinExistence type="inferred from homology"/>
<dbReference type="PIRSF" id="PIRSF002070">
    <property type="entry name" value="SSB"/>
    <property type="match status" value="1"/>
</dbReference>
<dbReference type="HAMAP" id="MF_00984">
    <property type="entry name" value="SSB"/>
    <property type="match status" value="1"/>
</dbReference>
<keyword evidence="1 2" id="KW-0238">DNA-binding</keyword>
<dbReference type="PROSITE" id="PS50935">
    <property type="entry name" value="SSB"/>
    <property type="match status" value="1"/>
</dbReference>
<dbReference type="Gene3D" id="2.40.50.140">
    <property type="entry name" value="Nucleic acid-binding proteins"/>
    <property type="match status" value="1"/>
</dbReference>
<reference evidence="5 6" key="1">
    <citation type="submission" date="2018-05" db="EMBL/GenBank/DDBJ databases">
        <title>Complete genome sequence of Arcticibacterium luteifluviistationis SM1504T, a cytophagaceae bacterium isolated from Arctic surface seawater.</title>
        <authorList>
            <person name="Li Y."/>
            <person name="Qin Q.-L."/>
        </authorList>
    </citation>
    <scope>NUCLEOTIDE SEQUENCE [LARGE SCALE GENOMIC DNA]</scope>
    <source>
        <strain evidence="5 6">SM1504</strain>
    </source>
</reference>
<keyword evidence="2" id="KW-0233">DNA recombination</keyword>
<evidence type="ECO:0000256" key="4">
    <source>
        <dbReference type="SAM" id="MobiDB-lite"/>
    </source>
</evidence>